<feature type="transmembrane region" description="Helical" evidence="2">
    <location>
        <begin position="126"/>
        <end position="144"/>
    </location>
</feature>
<feature type="compositionally biased region" description="Basic and acidic residues" evidence="1">
    <location>
        <begin position="1"/>
        <end position="20"/>
    </location>
</feature>
<reference evidence="3 4" key="1">
    <citation type="journal article" date="2017" name="Gigascience">
        <title>Draft genome of the honey bee ectoparasitic mite, Tropilaelaps mercedesae, is shaped by the parasitic life history.</title>
        <authorList>
            <person name="Dong X."/>
            <person name="Armstrong S.D."/>
            <person name="Xia D."/>
            <person name="Makepeace B.L."/>
            <person name="Darby A.C."/>
            <person name="Kadowaki T."/>
        </authorList>
    </citation>
    <scope>NUCLEOTIDE SEQUENCE [LARGE SCALE GENOMIC DNA]</scope>
    <source>
        <strain evidence="3">Wuxi-XJTLU</strain>
    </source>
</reference>
<proteinExistence type="predicted"/>
<feature type="region of interest" description="Disordered" evidence="1">
    <location>
        <begin position="1"/>
        <end position="104"/>
    </location>
</feature>
<keyword evidence="2" id="KW-1133">Transmembrane helix</keyword>
<organism evidence="3 4">
    <name type="scientific">Tropilaelaps mercedesae</name>
    <dbReference type="NCBI Taxonomy" id="418985"/>
    <lineage>
        <taxon>Eukaryota</taxon>
        <taxon>Metazoa</taxon>
        <taxon>Ecdysozoa</taxon>
        <taxon>Arthropoda</taxon>
        <taxon>Chelicerata</taxon>
        <taxon>Arachnida</taxon>
        <taxon>Acari</taxon>
        <taxon>Parasitiformes</taxon>
        <taxon>Mesostigmata</taxon>
        <taxon>Gamasina</taxon>
        <taxon>Dermanyssoidea</taxon>
        <taxon>Laelapidae</taxon>
        <taxon>Tropilaelaps</taxon>
    </lineage>
</organism>
<feature type="compositionally biased region" description="Basic and acidic residues" evidence="1">
    <location>
        <begin position="78"/>
        <end position="93"/>
    </location>
</feature>
<evidence type="ECO:0000256" key="1">
    <source>
        <dbReference type="SAM" id="MobiDB-lite"/>
    </source>
</evidence>
<name>A0A1V9XGG1_9ACAR</name>
<accession>A0A1V9XGG1</accession>
<evidence type="ECO:0000256" key="2">
    <source>
        <dbReference type="SAM" id="Phobius"/>
    </source>
</evidence>
<dbReference type="EMBL" id="MNPL01011615">
    <property type="protein sequence ID" value="OQR72511.1"/>
    <property type="molecule type" value="Genomic_DNA"/>
</dbReference>
<keyword evidence="4" id="KW-1185">Reference proteome</keyword>
<evidence type="ECO:0000313" key="3">
    <source>
        <dbReference type="EMBL" id="OQR72511.1"/>
    </source>
</evidence>
<protein>
    <submittedName>
        <fullName evidence="3">Uncharacterized protein</fullName>
    </submittedName>
</protein>
<comment type="caution">
    <text evidence="3">The sequence shown here is derived from an EMBL/GenBank/DDBJ whole genome shotgun (WGS) entry which is preliminary data.</text>
</comment>
<dbReference type="InParanoid" id="A0A1V9XGG1"/>
<gene>
    <name evidence="3" type="ORF">BIW11_10337</name>
</gene>
<dbReference type="Proteomes" id="UP000192247">
    <property type="component" value="Unassembled WGS sequence"/>
</dbReference>
<keyword evidence="2" id="KW-0472">Membrane</keyword>
<dbReference type="AlphaFoldDB" id="A0A1V9XGG1"/>
<sequence>MVAKKDDRSPDGKAEHKEKQAIGNKLGVKKGIRGPKVVVNSTSTDDSGRRAESPGGSGPFQLQSSENENMRRKAQVRHTQDDQDRKEQPDRKLSGNKTATARSLLERHAKIDYPTNYNRGRLSPGTMLAIILMAALLHFARVILPEAVDYSF</sequence>
<evidence type="ECO:0000313" key="4">
    <source>
        <dbReference type="Proteomes" id="UP000192247"/>
    </source>
</evidence>
<keyword evidence="2" id="KW-0812">Transmembrane</keyword>